<dbReference type="Proteomes" id="UP001465755">
    <property type="component" value="Unassembled WGS sequence"/>
</dbReference>
<gene>
    <name evidence="3" type="ORF">WJX73_007115</name>
</gene>
<dbReference type="AlphaFoldDB" id="A0AAW1PQS5"/>
<evidence type="ECO:0000313" key="4">
    <source>
        <dbReference type="Proteomes" id="UP001465755"/>
    </source>
</evidence>
<dbReference type="EMBL" id="JALJOQ010000014">
    <property type="protein sequence ID" value="KAK9810785.1"/>
    <property type="molecule type" value="Genomic_DNA"/>
</dbReference>
<name>A0AAW1PQS5_9CHLO</name>
<evidence type="ECO:0000313" key="3">
    <source>
        <dbReference type="EMBL" id="KAK9810785.1"/>
    </source>
</evidence>
<feature type="coiled-coil region" evidence="1">
    <location>
        <begin position="148"/>
        <end position="284"/>
    </location>
</feature>
<evidence type="ECO:0000256" key="2">
    <source>
        <dbReference type="SAM" id="MobiDB-lite"/>
    </source>
</evidence>
<feature type="region of interest" description="Disordered" evidence="2">
    <location>
        <begin position="408"/>
        <end position="466"/>
    </location>
</feature>
<feature type="coiled-coil region" evidence="1">
    <location>
        <begin position="321"/>
        <end position="348"/>
    </location>
</feature>
<evidence type="ECO:0000256" key="1">
    <source>
        <dbReference type="SAM" id="Coils"/>
    </source>
</evidence>
<comment type="caution">
    <text evidence="3">The sequence shown here is derived from an EMBL/GenBank/DDBJ whole genome shotgun (WGS) entry which is preliminary data.</text>
</comment>
<keyword evidence="1" id="KW-0175">Coiled coil</keyword>
<organism evidence="3 4">
    <name type="scientific">Symbiochloris irregularis</name>
    <dbReference type="NCBI Taxonomy" id="706552"/>
    <lineage>
        <taxon>Eukaryota</taxon>
        <taxon>Viridiplantae</taxon>
        <taxon>Chlorophyta</taxon>
        <taxon>core chlorophytes</taxon>
        <taxon>Trebouxiophyceae</taxon>
        <taxon>Trebouxiales</taxon>
        <taxon>Trebouxiaceae</taxon>
        <taxon>Symbiochloris</taxon>
    </lineage>
</organism>
<keyword evidence="4" id="KW-1185">Reference proteome</keyword>
<feature type="region of interest" description="Disordered" evidence="2">
    <location>
        <begin position="485"/>
        <end position="504"/>
    </location>
</feature>
<feature type="compositionally biased region" description="Polar residues" evidence="2">
    <location>
        <begin position="408"/>
        <end position="420"/>
    </location>
</feature>
<protein>
    <submittedName>
        <fullName evidence="3">Uncharacterized protein</fullName>
    </submittedName>
</protein>
<reference evidence="3 4" key="1">
    <citation type="journal article" date="2024" name="Nat. Commun.">
        <title>Phylogenomics reveals the evolutionary origins of lichenization in chlorophyte algae.</title>
        <authorList>
            <person name="Puginier C."/>
            <person name="Libourel C."/>
            <person name="Otte J."/>
            <person name="Skaloud P."/>
            <person name="Haon M."/>
            <person name="Grisel S."/>
            <person name="Petersen M."/>
            <person name="Berrin J.G."/>
            <person name="Delaux P.M."/>
            <person name="Dal Grande F."/>
            <person name="Keller J."/>
        </authorList>
    </citation>
    <scope>NUCLEOTIDE SEQUENCE [LARGE SCALE GENOMIC DNA]</scope>
    <source>
        <strain evidence="3 4">SAG 2036</strain>
    </source>
</reference>
<accession>A0AAW1PQS5</accession>
<feature type="compositionally biased region" description="Polar residues" evidence="2">
    <location>
        <begin position="438"/>
        <end position="447"/>
    </location>
</feature>
<feature type="region of interest" description="Disordered" evidence="2">
    <location>
        <begin position="97"/>
        <end position="129"/>
    </location>
</feature>
<proteinExistence type="predicted"/>
<feature type="coiled-coil region" evidence="1">
    <location>
        <begin position="48"/>
        <end position="75"/>
    </location>
</feature>
<sequence>MSDQLSEPDVATCRMLLEQQSHQLQQLSGQLTERGWELGRLQHCAAEAEAARELCRALAADLEAAREEVDYLHQERSQAPEIQLQINGTRSEWVISTSSQTESFGEPATETSHHSVSQSESVIEGSEQAASQSCEKLSDKISELDFVLAEKNEQLDAMQAVIVQQEQDLQKLADSLMEAEAGHAADHALMLVQQDDLRDQVEISQNELKELREQAQLTDTLLQQSQEQCTALHSTVQQLDDARQDDATRMANARSELSGTRKHAAQVEREAAQLAVELGQARHDAKCLRQKMDAQRMATEQEFQCLRHELQLRTDKAASNSEQLRTSLACSRAEVEELRAAMQRMGAELQRRGLQVEVLQGERAGCLGELERELGRRRLEAGHLQSLRDELQQQVGLMAQQVSLLQASPQPQVHSATSSLGLDRPTGRTPALDKAEAGTSTLQTQDLWQLPGDRSPASSATTVTPEEAALMESVAQSQQWRMDAEEELLLPMGPEGQSDQPAGS</sequence>